<dbReference type="EMBL" id="BAAAGF010000003">
    <property type="protein sequence ID" value="GAA0745229.1"/>
    <property type="molecule type" value="Genomic_DNA"/>
</dbReference>
<name>A0ABN1JRI2_9FLAO</name>
<reference evidence="1 2" key="1">
    <citation type="journal article" date="2019" name="Int. J. Syst. Evol. Microbiol.">
        <title>The Global Catalogue of Microorganisms (GCM) 10K type strain sequencing project: providing services to taxonomists for standard genome sequencing and annotation.</title>
        <authorList>
            <consortium name="The Broad Institute Genomics Platform"/>
            <consortium name="The Broad Institute Genome Sequencing Center for Infectious Disease"/>
            <person name="Wu L."/>
            <person name="Ma J."/>
        </authorList>
    </citation>
    <scope>NUCLEOTIDE SEQUENCE [LARGE SCALE GENOMIC DNA]</scope>
    <source>
        <strain evidence="1 2">JCM 15976</strain>
    </source>
</reference>
<evidence type="ECO:0000313" key="1">
    <source>
        <dbReference type="EMBL" id="GAA0745229.1"/>
    </source>
</evidence>
<evidence type="ECO:0000313" key="2">
    <source>
        <dbReference type="Proteomes" id="UP001500736"/>
    </source>
</evidence>
<dbReference type="InterPro" id="IPR007438">
    <property type="entry name" value="DUF488"/>
</dbReference>
<dbReference type="PIRSF" id="PIRSF024492">
    <property type="entry name" value="UCP024492"/>
    <property type="match status" value="1"/>
</dbReference>
<gene>
    <name evidence="1" type="ORF">GCM10009431_20080</name>
</gene>
<dbReference type="PANTHER" id="PTHR39337">
    <property type="entry name" value="BLR5642 PROTEIN"/>
    <property type="match status" value="1"/>
</dbReference>
<protein>
    <submittedName>
        <fullName evidence="1">DUF488 domain-containing protein</fullName>
    </submittedName>
</protein>
<dbReference type="Proteomes" id="UP001500736">
    <property type="component" value="Unassembled WGS sequence"/>
</dbReference>
<keyword evidence="2" id="KW-1185">Reference proteome</keyword>
<dbReference type="RefSeq" id="WP_343797962.1">
    <property type="nucleotide sequence ID" value="NZ_BAAAGF010000003.1"/>
</dbReference>
<proteinExistence type="predicted"/>
<accession>A0ABN1JRI2</accession>
<dbReference type="InterPro" id="IPR014519">
    <property type="entry name" value="UCP024492"/>
</dbReference>
<dbReference type="PANTHER" id="PTHR39337:SF1">
    <property type="entry name" value="BLR5642 PROTEIN"/>
    <property type="match status" value="1"/>
</dbReference>
<dbReference type="Pfam" id="PF04343">
    <property type="entry name" value="DUF488"/>
    <property type="match status" value="1"/>
</dbReference>
<sequence>MMSTIYSIGHGNKKIDSFIDELIKYDIEYLFDVRSSPLSKFNPQFNRPLLQEDLKEHSITYIYAGEQLGGLPKDQTCYTNGKVDYSKIATKKFFQEAIKVLVEANEENMKIALMCSESNPSECHRSKLIGQELLKHNISIKHIVPNKIKEQKVVIDELTKGKNIENLFGENGLTSRKTYI</sequence>
<organism evidence="1 2">
    <name type="scientific">Gaetbulibacter jejuensis</name>
    <dbReference type="NCBI Taxonomy" id="584607"/>
    <lineage>
        <taxon>Bacteria</taxon>
        <taxon>Pseudomonadati</taxon>
        <taxon>Bacteroidota</taxon>
        <taxon>Flavobacteriia</taxon>
        <taxon>Flavobacteriales</taxon>
        <taxon>Flavobacteriaceae</taxon>
        <taxon>Gaetbulibacter</taxon>
    </lineage>
</organism>
<comment type="caution">
    <text evidence="1">The sequence shown here is derived from an EMBL/GenBank/DDBJ whole genome shotgun (WGS) entry which is preliminary data.</text>
</comment>